<dbReference type="EMBL" id="SIJK02000121">
    <property type="protein sequence ID" value="MBP1468956.1"/>
    <property type="molecule type" value="Genomic_DNA"/>
</dbReference>
<evidence type="ECO:0000313" key="5">
    <source>
        <dbReference type="EMBL" id="MBP1468956.1"/>
    </source>
</evidence>
<evidence type="ECO:0000259" key="4">
    <source>
        <dbReference type="Pfam" id="PF13191"/>
    </source>
</evidence>
<protein>
    <recommendedName>
        <fullName evidence="7">NACHT domain-containing protein</fullName>
    </recommendedName>
</protein>
<dbReference type="PANTHER" id="PTHR19860">
    <property type="entry name" value="DDB1- AND CUL4-ASSOCIATED FACTOR 12-RELATED"/>
    <property type="match status" value="1"/>
</dbReference>
<dbReference type="Proteomes" id="UP001193081">
    <property type="component" value="Unassembled WGS sequence"/>
</dbReference>
<dbReference type="RefSeq" id="WP_205712770.1">
    <property type="nucleotide sequence ID" value="NZ_SIJK02000121.1"/>
</dbReference>
<gene>
    <name evidence="5" type="ORF">EYB53_024825</name>
</gene>
<sequence length="998" mass="109101">MSSDPTMPPPEASPPPPTRRALVIGVNGSARDSMQAPLARAEDDARRLAATLESPACGFAVQLVTGADAEAPTLIRALQDLLYEAAATSELFVFFSGHAVPVARGPRDQETFLVTSDFDPQRAAKQPERYLTLGWLYEQLYRHKEARSVMLFLDCCFAGDIVGQGDQRLQVDFGEVIAQFREGLAAQTMARYRDKLRVLLPVVGPGQQAHEGATGSVATALFIDLLSGTVPHAQLDDGRVTVDLVIDRLRKALPHLLTPLTSGQGLWILADHQAAITAARAAGTTDTAQQRAQRLRSLLHDHSGFLANRMEAFVGREQELADLRSRIAALLPSGGYVTITGQAGQGKSSLIARLIIDALAFTDPAARTDSAAVHAKLHAPDRNVPIGHFIPFHPGPDHQVGLLRNLLARLCLSYDLPTFYATAESRPALRDYLATALREIAAQGHEAIIYLDGLDQLEEDLSGVRDLSFLPEEPPVGIVFVVGTRPNDTLQPLALRKPQHTYAVPPLSRRDFDLILAHRGVRLDTSLADRFYTAMEANALYLDLGAKELREDHALPPEALIARLAADPNAIFSISLARLKRHRQQWREVLKPILGFLLASRAPLSQRALRALVGVDDDTIREGLARLGGLLQRDGEGRFSLFHLKFGDFLRQHDAEPAQAYIFARDEAEAYHQLLADWCTGGRGGLATIWDAAPGDALEQERRAYARQHVIAHLAAARSYAALWAVIDAGTYSQAKRRHDPSMRSYVLDLDLARQAVLDEAGDDHNRQVHALPRLFRYSLLRGTLTSQVDRYPKPLFMVLVALGRTGEAINLVEVISDPATKIMSLFLIAITAVAQGALEEAQTIWERIWSSLSVVADATIRTQMLVELAEISLLTSQQWENQGPVEDDFFLDKLMQADVLAEASGLLARAKPWEVARSTAEDIAKAVVRGEQLTKLAESLATAEHPAAEAIFTAARAIIDEIPEADERAQALVALGRTFATAKHPAAEATFLAARTV</sequence>
<dbReference type="Gene3D" id="3.40.50.300">
    <property type="entry name" value="P-loop containing nucleotide triphosphate hydrolases"/>
    <property type="match status" value="1"/>
</dbReference>
<evidence type="ECO:0008006" key="7">
    <source>
        <dbReference type="Google" id="ProtNLM"/>
    </source>
</evidence>
<dbReference type="InterPro" id="IPR011600">
    <property type="entry name" value="Pept_C14_caspase"/>
</dbReference>
<feature type="domain" description="Orc1-like AAA ATPase" evidence="4">
    <location>
        <begin position="313"/>
        <end position="460"/>
    </location>
</feature>
<evidence type="ECO:0000313" key="6">
    <source>
        <dbReference type="Proteomes" id="UP001193081"/>
    </source>
</evidence>
<dbReference type="PANTHER" id="PTHR19860:SF40">
    <property type="entry name" value="WD40 REPEAT-CONTAINING PROTEIN"/>
    <property type="match status" value="1"/>
</dbReference>
<feature type="compositionally biased region" description="Pro residues" evidence="2">
    <location>
        <begin position="1"/>
        <end position="18"/>
    </location>
</feature>
<dbReference type="Pfam" id="PF13191">
    <property type="entry name" value="AAA_16"/>
    <property type="match status" value="1"/>
</dbReference>
<feature type="region of interest" description="Disordered" evidence="2">
    <location>
        <begin position="1"/>
        <end position="22"/>
    </location>
</feature>
<evidence type="ECO:0000259" key="3">
    <source>
        <dbReference type="Pfam" id="PF00656"/>
    </source>
</evidence>
<keyword evidence="1" id="KW-0677">Repeat</keyword>
<evidence type="ECO:0000256" key="1">
    <source>
        <dbReference type="ARBA" id="ARBA00022737"/>
    </source>
</evidence>
<dbReference type="InterPro" id="IPR051191">
    <property type="entry name" value="DCAF12"/>
</dbReference>
<proteinExistence type="predicted"/>
<accession>A0ABS4DHP4</accession>
<name>A0ABS4DHP4_9CHLR</name>
<feature type="domain" description="Peptidase C14 caspase" evidence="3">
    <location>
        <begin position="19"/>
        <end position="170"/>
    </location>
</feature>
<dbReference type="Pfam" id="PF00656">
    <property type="entry name" value="Peptidase_C14"/>
    <property type="match status" value="1"/>
</dbReference>
<dbReference type="InterPro" id="IPR027417">
    <property type="entry name" value="P-loop_NTPase"/>
</dbReference>
<keyword evidence="6" id="KW-1185">Reference proteome</keyword>
<dbReference type="SUPFAM" id="SSF52540">
    <property type="entry name" value="P-loop containing nucleoside triphosphate hydrolases"/>
    <property type="match status" value="1"/>
</dbReference>
<dbReference type="Gene3D" id="3.40.50.1460">
    <property type="match status" value="1"/>
</dbReference>
<feature type="non-terminal residue" evidence="5">
    <location>
        <position position="998"/>
    </location>
</feature>
<comment type="caution">
    <text evidence="5">The sequence shown here is derived from an EMBL/GenBank/DDBJ whole genome shotgun (WGS) entry which is preliminary data.</text>
</comment>
<reference evidence="5 6" key="1">
    <citation type="submission" date="2021-03" db="EMBL/GenBank/DDBJ databases">
        <authorList>
            <person name="Grouzdev D.S."/>
        </authorList>
    </citation>
    <scope>NUCLEOTIDE SEQUENCE [LARGE SCALE GENOMIC DNA]</scope>
    <source>
        <strain evidence="5 6">M50-1</strain>
    </source>
</reference>
<evidence type="ECO:0000256" key="2">
    <source>
        <dbReference type="SAM" id="MobiDB-lite"/>
    </source>
</evidence>
<dbReference type="InterPro" id="IPR041664">
    <property type="entry name" value="AAA_16"/>
</dbReference>
<organism evidence="5 6">
    <name type="scientific">Candidatus Chloroploca mongolica</name>
    <dbReference type="NCBI Taxonomy" id="2528176"/>
    <lineage>
        <taxon>Bacteria</taxon>
        <taxon>Bacillati</taxon>
        <taxon>Chloroflexota</taxon>
        <taxon>Chloroflexia</taxon>
        <taxon>Chloroflexales</taxon>
        <taxon>Chloroflexineae</taxon>
        <taxon>Oscillochloridaceae</taxon>
        <taxon>Candidatus Chloroploca</taxon>
    </lineage>
</organism>